<protein>
    <recommendedName>
        <fullName evidence="1">RNase H type-1 domain-containing protein</fullName>
    </recommendedName>
</protein>
<sequence length="169" mass="18487">MRALDASFPFSGANLLVTVDAVKCWTNQVRSRPAVSWSPLPSDSFKWNVDGSSIGKPGRSGICGVLRDSFGNIICLFSCFVGIIDSNAAELLVISKALEVSVNLMNAVSWFHNLESAPWRFSSVANSIIECKSHLPALLVKHIPREANAFADNLAKQGVFHYDNFIVFL</sequence>
<dbReference type="EMBL" id="JARPOI010000001">
    <property type="protein sequence ID" value="KAJ9188985.1"/>
    <property type="molecule type" value="Genomic_DNA"/>
</dbReference>
<dbReference type="SUPFAM" id="SSF53098">
    <property type="entry name" value="Ribonuclease H-like"/>
    <property type="match status" value="1"/>
</dbReference>
<gene>
    <name evidence="2" type="ORF">P3X46_000329</name>
</gene>
<dbReference type="Proteomes" id="UP001174677">
    <property type="component" value="Chromosome 1"/>
</dbReference>
<dbReference type="PANTHER" id="PTHR33033">
    <property type="entry name" value="POLYNUCLEOTIDYL TRANSFERASE, RIBONUCLEASE H-LIKE SUPERFAMILY PROTEIN-RELATED"/>
    <property type="match status" value="1"/>
</dbReference>
<feature type="domain" description="RNase H type-1" evidence="1">
    <location>
        <begin position="48"/>
        <end position="157"/>
    </location>
</feature>
<dbReference type="CDD" id="cd06222">
    <property type="entry name" value="RNase_H_like"/>
    <property type="match status" value="1"/>
</dbReference>
<name>A0ABQ9NAM1_HEVBR</name>
<evidence type="ECO:0000259" key="1">
    <source>
        <dbReference type="Pfam" id="PF13456"/>
    </source>
</evidence>
<reference evidence="2" key="1">
    <citation type="journal article" date="2023" name="Plant Biotechnol. J.">
        <title>Chromosome-level wild Hevea brasiliensis genome provides new tools for genomic-assisted breeding and valuable loci to elevate rubber yield.</title>
        <authorList>
            <person name="Cheng H."/>
            <person name="Song X."/>
            <person name="Hu Y."/>
            <person name="Wu T."/>
            <person name="Yang Q."/>
            <person name="An Z."/>
            <person name="Feng S."/>
            <person name="Deng Z."/>
            <person name="Wu W."/>
            <person name="Zeng X."/>
            <person name="Tu M."/>
            <person name="Wang X."/>
            <person name="Huang H."/>
        </authorList>
    </citation>
    <scope>NUCLEOTIDE SEQUENCE</scope>
    <source>
        <strain evidence="2">MT/VB/25A 57/8</strain>
    </source>
</reference>
<evidence type="ECO:0000313" key="3">
    <source>
        <dbReference type="Proteomes" id="UP001174677"/>
    </source>
</evidence>
<keyword evidence="3" id="KW-1185">Reference proteome</keyword>
<dbReference type="Pfam" id="PF13456">
    <property type="entry name" value="RVT_3"/>
    <property type="match status" value="1"/>
</dbReference>
<proteinExistence type="predicted"/>
<accession>A0ABQ9NAM1</accession>
<dbReference type="InterPro" id="IPR036397">
    <property type="entry name" value="RNaseH_sf"/>
</dbReference>
<dbReference type="InterPro" id="IPR044730">
    <property type="entry name" value="RNase_H-like_dom_plant"/>
</dbReference>
<comment type="caution">
    <text evidence="2">The sequence shown here is derived from an EMBL/GenBank/DDBJ whole genome shotgun (WGS) entry which is preliminary data.</text>
</comment>
<dbReference type="InterPro" id="IPR012337">
    <property type="entry name" value="RNaseH-like_sf"/>
</dbReference>
<evidence type="ECO:0000313" key="2">
    <source>
        <dbReference type="EMBL" id="KAJ9188985.1"/>
    </source>
</evidence>
<organism evidence="2 3">
    <name type="scientific">Hevea brasiliensis</name>
    <name type="common">Para rubber tree</name>
    <name type="synonym">Siphonia brasiliensis</name>
    <dbReference type="NCBI Taxonomy" id="3981"/>
    <lineage>
        <taxon>Eukaryota</taxon>
        <taxon>Viridiplantae</taxon>
        <taxon>Streptophyta</taxon>
        <taxon>Embryophyta</taxon>
        <taxon>Tracheophyta</taxon>
        <taxon>Spermatophyta</taxon>
        <taxon>Magnoliopsida</taxon>
        <taxon>eudicotyledons</taxon>
        <taxon>Gunneridae</taxon>
        <taxon>Pentapetalae</taxon>
        <taxon>rosids</taxon>
        <taxon>fabids</taxon>
        <taxon>Malpighiales</taxon>
        <taxon>Euphorbiaceae</taxon>
        <taxon>Crotonoideae</taxon>
        <taxon>Micrandreae</taxon>
        <taxon>Hevea</taxon>
    </lineage>
</organism>
<dbReference type="InterPro" id="IPR002156">
    <property type="entry name" value="RNaseH_domain"/>
</dbReference>
<dbReference type="Gene3D" id="3.30.420.10">
    <property type="entry name" value="Ribonuclease H-like superfamily/Ribonuclease H"/>
    <property type="match status" value="1"/>
</dbReference>
<dbReference type="PANTHER" id="PTHR33033:SF90">
    <property type="entry name" value="RNASE H TYPE-1 DOMAIN-CONTAINING PROTEIN"/>
    <property type="match status" value="1"/>
</dbReference>